<name>A0A5N6KVI8_9ROSI</name>
<comment type="caution">
    <text evidence="4">The sequence shown here is derived from an EMBL/GenBank/DDBJ whole genome shotgun (WGS) entry which is preliminary data.</text>
</comment>
<dbReference type="SUPFAM" id="SSF51695">
    <property type="entry name" value="PLC-like phosphodiesterases"/>
    <property type="match status" value="1"/>
</dbReference>
<dbReference type="EMBL" id="VIBQ01000012">
    <property type="protein sequence ID" value="KAB8343213.1"/>
    <property type="molecule type" value="Genomic_DNA"/>
</dbReference>
<dbReference type="InterPro" id="IPR051236">
    <property type="entry name" value="HAT_RTT109-like"/>
</dbReference>
<organism evidence="4 5">
    <name type="scientific">Carpinus fangiana</name>
    <dbReference type="NCBI Taxonomy" id="176857"/>
    <lineage>
        <taxon>Eukaryota</taxon>
        <taxon>Viridiplantae</taxon>
        <taxon>Streptophyta</taxon>
        <taxon>Embryophyta</taxon>
        <taxon>Tracheophyta</taxon>
        <taxon>Spermatophyta</taxon>
        <taxon>Magnoliopsida</taxon>
        <taxon>eudicotyledons</taxon>
        <taxon>Gunneridae</taxon>
        <taxon>Pentapetalae</taxon>
        <taxon>rosids</taxon>
        <taxon>fabids</taxon>
        <taxon>Fagales</taxon>
        <taxon>Betulaceae</taxon>
        <taxon>Carpinus</taxon>
    </lineage>
</organism>
<dbReference type="PANTHER" id="PTHR31571:SF1">
    <property type="entry name" value="ALTERED INHERITANCE OF MITOCHONDRIA PROTEIN 6"/>
    <property type="match status" value="1"/>
</dbReference>
<dbReference type="GO" id="GO:0008081">
    <property type="term" value="F:phosphoric diester hydrolase activity"/>
    <property type="evidence" value="ECO:0007669"/>
    <property type="project" value="InterPro"/>
</dbReference>
<keyword evidence="5" id="KW-1185">Reference proteome</keyword>
<evidence type="ECO:0000256" key="1">
    <source>
        <dbReference type="ARBA" id="ARBA00008858"/>
    </source>
</evidence>
<sequence length="463" mass="52105">MAPSESPGWQHASDDEDIDDRGFLLDERHGSNSNAIGSYSRFFLDTSRVVVNRLVEIMSNPRRRLVARTNPSDGLRFLESSVADVIASSALFQLSMLILDPHTYHYGYPHRFNPPWAWPSVVYEEGAEVIPRTFPGSVQPLDCHSHNDNERRLPLFEALHYGCTSIEADVWLLEQDESLLVGHSRHSLHQRRNLASMYIRPIEHMLDQRNPAGSTPVSGVFDLEPQRSLVLLVDLKSDGYKALPILEQQLAPLRSKGYLTHYNGRWVVDGLVTVVVTGNAPFDLVTADDSYRDVFFDAPLALIWEDHNKDNVAEPKEIHATPLEQEQSKGQGLTGLEGITNASVFTPINSYYASVSYKQALNRNFPPIFPPSASQVEMMRQMVEAAQSQGLKVRFWSAPNWPPRLRNTFWAIATLLGVDMIGVDDARAYQLGHWRQEKFTAEELGEKSGKDSRVQDHSGETGT</sequence>
<dbReference type="Proteomes" id="UP000327013">
    <property type="component" value="Unassembled WGS sequence"/>
</dbReference>
<accession>A0A5N6KVI8</accession>
<dbReference type="GO" id="GO:0006629">
    <property type="term" value="P:lipid metabolic process"/>
    <property type="evidence" value="ECO:0007669"/>
    <property type="project" value="InterPro"/>
</dbReference>
<dbReference type="InterPro" id="IPR017946">
    <property type="entry name" value="PLC-like_Pdiesterase_TIM-brl"/>
</dbReference>
<evidence type="ECO:0000256" key="2">
    <source>
        <dbReference type="ARBA" id="ARBA00014286"/>
    </source>
</evidence>
<gene>
    <name evidence="4" type="ORF">FH972_022803</name>
</gene>
<dbReference type="AlphaFoldDB" id="A0A5N6KVI8"/>
<evidence type="ECO:0000256" key="3">
    <source>
        <dbReference type="SAM" id="MobiDB-lite"/>
    </source>
</evidence>
<proteinExistence type="inferred from homology"/>
<protein>
    <recommendedName>
        <fullName evidence="2">Altered inheritance of mitochondria protein 6</fullName>
    </recommendedName>
</protein>
<dbReference type="OrthoDB" id="4153866at2759"/>
<dbReference type="PANTHER" id="PTHR31571">
    <property type="entry name" value="ALTERED INHERITANCE OF MITOCHONDRIA PROTEIN 6"/>
    <property type="match status" value="1"/>
</dbReference>
<reference evidence="4 5" key="1">
    <citation type="submission" date="2019-06" db="EMBL/GenBank/DDBJ databases">
        <title>A chromosomal-level reference genome of Carpinus fangiana (Coryloideae, Betulaceae).</title>
        <authorList>
            <person name="Yang X."/>
            <person name="Wang Z."/>
            <person name="Zhang L."/>
            <person name="Hao G."/>
            <person name="Liu J."/>
            <person name="Yang Y."/>
        </authorList>
    </citation>
    <scope>NUCLEOTIDE SEQUENCE [LARGE SCALE GENOMIC DNA]</scope>
    <source>
        <strain evidence="4">Cfa_2016G</strain>
        <tissue evidence="4">Leaf</tissue>
    </source>
</reference>
<evidence type="ECO:0000313" key="5">
    <source>
        <dbReference type="Proteomes" id="UP000327013"/>
    </source>
</evidence>
<comment type="similarity">
    <text evidence="1">Belongs to the AIM6 family.</text>
</comment>
<evidence type="ECO:0000313" key="4">
    <source>
        <dbReference type="EMBL" id="KAB8343213.1"/>
    </source>
</evidence>
<feature type="region of interest" description="Disordered" evidence="3">
    <location>
        <begin position="441"/>
        <end position="463"/>
    </location>
</feature>